<feature type="transmembrane region" description="Helical" evidence="1">
    <location>
        <begin position="431"/>
        <end position="451"/>
    </location>
</feature>
<keyword evidence="1" id="KW-0472">Membrane</keyword>
<dbReference type="Pfam" id="PF02517">
    <property type="entry name" value="Rce1-like"/>
    <property type="match status" value="1"/>
</dbReference>
<evidence type="ECO:0000259" key="2">
    <source>
        <dbReference type="Pfam" id="PF02517"/>
    </source>
</evidence>
<name>A0ABW0W5W9_9BACL</name>
<evidence type="ECO:0000313" key="4">
    <source>
        <dbReference type="Proteomes" id="UP001596047"/>
    </source>
</evidence>
<feature type="transmembrane region" description="Helical" evidence="1">
    <location>
        <begin position="399"/>
        <end position="419"/>
    </location>
</feature>
<evidence type="ECO:0000256" key="1">
    <source>
        <dbReference type="SAM" id="Phobius"/>
    </source>
</evidence>
<feature type="transmembrane region" description="Helical" evidence="1">
    <location>
        <begin position="356"/>
        <end position="379"/>
    </location>
</feature>
<comment type="caution">
    <text evidence="3">The sequence shown here is derived from an EMBL/GenBank/DDBJ whole genome shotgun (WGS) entry which is preliminary data.</text>
</comment>
<feature type="transmembrane region" description="Helical" evidence="1">
    <location>
        <begin position="12"/>
        <end position="30"/>
    </location>
</feature>
<proteinExistence type="predicted"/>
<sequence length="536" mass="59812">MKLNRIQPNWRNYSWLAAIGAIIYVLIQIVPSTAESFFGTSSDPVISKSSAEQAALDFAKLQFKERPLSVHAIHQSDSLLFGYLSKEKLNSSYEKKFDKAFPIDTFQVLADMPDGSELFMYVHMQQGNVVSWNKLGEAAAAEPVKKEEASAAAIAFAVSKGFKKSELELVKAAGSELLFHVKGYSLGQSQLVLKMRSEKLTGGSFIITEYKPQFTVPASYESYVNQQKKLASWLSLIGNSLLSFALFVLAIIYAAQYRRHTSFVRGIVLSLLFLAIYLVNDFNMMDGLLATYGENTNSSAQALFALIITLVITGVLAISVYFSLVGGDGLWRSMGANLWPRFGETGYGDHVWRSMWLGYLIAFMLLGLQTVIFIILMQATGAWSTSDVSQSPYNLAAPWIFPLMAWCAAISEEAVYRLFGIGLMKKWFKNTFVASLIPTIIWALGHVTYPIFPSTTRLLELTIIGLIFSFMFIRFGFIAVVFAHAVFDSIMMAISLMFMGTAGNILLGIVYILLPIPIAWIIRWFSCKFPRRERAV</sequence>
<gene>
    <name evidence="3" type="ORF">ACFPYJ_25495</name>
</gene>
<dbReference type="EMBL" id="JBHSOW010000096">
    <property type="protein sequence ID" value="MFC5652409.1"/>
    <property type="molecule type" value="Genomic_DNA"/>
</dbReference>
<protein>
    <submittedName>
        <fullName evidence="3">CPBP family intramembrane glutamic endopeptidase</fullName>
        <ecNumber evidence="3">3.4.-.-</ecNumber>
    </submittedName>
</protein>
<feature type="transmembrane region" description="Helical" evidence="1">
    <location>
        <begin position="262"/>
        <end position="280"/>
    </location>
</feature>
<reference evidence="4" key="1">
    <citation type="journal article" date="2019" name="Int. J. Syst. Evol. Microbiol.">
        <title>The Global Catalogue of Microorganisms (GCM) 10K type strain sequencing project: providing services to taxonomists for standard genome sequencing and annotation.</title>
        <authorList>
            <consortium name="The Broad Institute Genomics Platform"/>
            <consortium name="The Broad Institute Genome Sequencing Center for Infectious Disease"/>
            <person name="Wu L."/>
            <person name="Ma J."/>
        </authorList>
    </citation>
    <scope>NUCLEOTIDE SEQUENCE [LARGE SCALE GENOMIC DNA]</scope>
    <source>
        <strain evidence="4">CGMCC 1.3240</strain>
    </source>
</reference>
<keyword evidence="1" id="KW-0812">Transmembrane</keyword>
<dbReference type="RefSeq" id="WP_379191047.1">
    <property type="nucleotide sequence ID" value="NZ_JBHSOW010000096.1"/>
</dbReference>
<feature type="transmembrane region" description="Helical" evidence="1">
    <location>
        <begin position="494"/>
        <end position="522"/>
    </location>
</feature>
<dbReference type="GO" id="GO:0016787">
    <property type="term" value="F:hydrolase activity"/>
    <property type="evidence" value="ECO:0007669"/>
    <property type="project" value="UniProtKB-KW"/>
</dbReference>
<feature type="transmembrane region" description="Helical" evidence="1">
    <location>
        <begin position="300"/>
        <end position="324"/>
    </location>
</feature>
<organism evidence="3 4">
    <name type="scientific">Paenibacillus solisilvae</name>
    <dbReference type="NCBI Taxonomy" id="2486751"/>
    <lineage>
        <taxon>Bacteria</taxon>
        <taxon>Bacillati</taxon>
        <taxon>Bacillota</taxon>
        <taxon>Bacilli</taxon>
        <taxon>Bacillales</taxon>
        <taxon>Paenibacillaceae</taxon>
        <taxon>Paenibacillus</taxon>
    </lineage>
</organism>
<keyword evidence="4" id="KW-1185">Reference proteome</keyword>
<dbReference type="EC" id="3.4.-.-" evidence="3"/>
<keyword evidence="1" id="KW-1133">Transmembrane helix</keyword>
<keyword evidence="3" id="KW-0378">Hydrolase</keyword>
<feature type="domain" description="CAAX prenyl protease 2/Lysostaphin resistance protein A-like" evidence="2">
    <location>
        <begin position="397"/>
        <end position="489"/>
    </location>
</feature>
<feature type="transmembrane region" description="Helical" evidence="1">
    <location>
        <begin position="230"/>
        <end position="255"/>
    </location>
</feature>
<accession>A0ABW0W5W9</accession>
<evidence type="ECO:0000313" key="3">
    <source>
        <dbReference type="EMBL" id="MFC5652409.1"/>
    </source>
</evidence>
<feature type="transmembrane region" description="Helical" evidence="1">
    <location>
        <begin position="463"/>
        <end position="487"/>
    </location>
</feature>
<dbReference type="Proteomes" id="UP001596047">
    <property type="component" value="Unassembled WGS sequence"/>
</dbReference>
<dbReference type="InterPro" id="IPR003675">
    <property type="entry name" value="Rce1/LyrA-like_dom"/>
</dbReference>